<dbReference type="AlphaFoldDB" id="A0AAE3KIJ2"/>
<comment type="cofactor">
    <cofactor evidence="1">
        <name>pyridoxal 5'-phosphate</name>
        <dbReference type="ChEBI" id="CHEBI:597326"/>
    </cofactor>
</comment>
<dbReference type="InterPro" id="IPR015424">
    <property type="entry name" value="PyrdxlP-dep_Trfase"/>
</dbReference>
<dbReference type="Proteomes" id="UP001206128">
    <property type="component" value="Unassembled WGS sequence"/>
</dbReference>
<protein>
    <submittedName>
        <fullName evidence="4">Arginine/lysine/ornithine decarboxylase</fullName>
    </submittedName>
</protein>
<comment type="caution">
    <text evidence="4">The sequence shown here is derived from an EMBL/GenBank/DDBJ whole genome shotgun (WGS) entry which is preliminary data.</text>
</comment>
<dbReference type="InterPro" id="IPR015421">
    <property type="entry name" value="PyrdxlP-dep_Trfase_major"/>
</dbReference>
<gene>
    <name evidence="4" type="ORF">LX83_006211</name>
</gene>
<dbReference type="PANTHER" id="PTHR43277">
    <property type="entry name" value="ARGININE DECARBOXYLASE"/>
    <property type="match status" value="1"/>
</dbReference>
<dbReference type="InterPro" id="IPR052357">
    <property type="entry name" value="Orn_Lys_Arg_decarboxylase-I"/>
</dbReference>
<name>A0AAE3KIJ2_9PSEU</name>
<dbReference type="SUPFAM" id="SSF53383">
    <property type="entry name" value="PLP-dependent transferases"/>
    <property type="match status" value="1"/>
</dbReference>
<evidence type="ECO:0000313" key="5">
    <source>
        <dbReference type="Proteomes" id="UP001206128"/>
    </source>
</evidence>
<proteinExistence type="predicted"/>
<dbReference type="PANTHER" id="PTHR43277:SF4">
    <property type="entry name" value="ARGININE DECARBOXYLASE"/>
    <property type="match status" value="1"/>
</dbReference>
<dbReference type="GO" id="GO:0003824">
    <property type="term" value="F:catalytic activity"/>
    <property type="evidence" value="ECO:0007669"/>
    <property type="project" value="InterPro"/>
</dbReference>
<dbReference type="Gene3D" id="3.40.640.10">
    <property type="entry name" value="Type I PLP-dependent aspartate aminotransferase-like (Major domain)"/>
    <property type="match status" value="1"/>
</dbReference>
<evidence type="ECO:0000256" key="1">
    <source>
        <dbReference type="ARBA" id="ARBA00001933"/>
    </source>
</evidence>
<dbReference type="EMBL" id="JAMTCK010000018">
    <property type="protein sequence ID" value="MCP2169326.1"/>
    <property type="molecule type" value="Genomic_DNA"/>
</dbReference>
<accession>A0AAE3KIJ2</accession>
<keyword evidence="2" id="KW-0663">Pyridoxal phosphate</keyword>
<sequence>MTTPQHQTLDIPVVDIDLPVAAALPTHRDPEVSQPARAPLADALSRLLAGPAVASFHALPWTDGHVLDGSGVGARYAELFGQAFLRLDRCYGGAALDSFFQPRGPLDQAQRLAAAAFGADYTFFLTGGTTLANRIALHALAPRQARVLIDPNAPAALHAAAVQPGWQVDEVPLLAAAGDGRTRPPDLAELCALLRAAHADHRPYDVVVLAASSDDGLLYRMDRILPAVAAASPLSALVVDEAWTAVHAFHPGLRRHATLPAAQRLAARCRDTGQRVPAVLVTQAADKTLCAARQTAYLHVVGGSDRVRQVQQAVFEHHTPSPSWPLLVSLDLARAHAQECGRRELDRVLALADQVRAALAGDPLLAEFRPPGAGEEPGDPAEPHCLADPLRIAIAVPERVGDKVLWETLFRDHGVYLGRGTGRSLRLSFHLGVTAEHVRRLLAALRAVARRWLTRPEPAGVPTAGAGVEDFFIPYPPGIPTAVPG</sequence>
<evidence type="ECO:0000256" key="2">
    <source>
        <dbReference type="ARBA" id="ARBA00022898"/>
    </source>
</evidence>
<evidence type="ECO:0000313" key="4">
    <source>
        <dbReference type="EMBL" id="MCP2169326.1"/>
    </source>
</evidence>
<reference evidence="4" key="1">
    <citation type="submission" date="2022-06" db="EMBL/GenBank/DDBJ databases">
        <title>Genomic Encyclopedia of Archaeal and Bacterial Type Strains, Phase II (KMG-II): from individual species to whole genera.</title>
        <authorList>
            <person name="Goeker M."/>
        </authorList>
    </citation>
    <scope>NUCLEOTIDE SEQUENCE</scope>
    <source>
        <strain evidence="4">DSM 43935</strain>
    </source>
</reference>
<feature type="domain" description="Orn/Lys/Arg decarboxylases family 1 pyridoxal-P attachment site" evidence="3">
    <location>
        <begin position="53"/>
        <end position="360"/>
    </location>
</feature>
<dbReference type="InterPro" id="IPR000310">
    <property type="entry name" value="Orn/Lys/Arg_deCO2ase_major_dom"/>
</dbReference>
<keyword evidence="5" id="KW-1185">Reference proteome</keyword>
<dbReference type="RefSeq" id="WP_253778039.1">
    <property type="nucleotide sequence ID" value="NZ_JAMTCK010000018.1"/>
</dbReference>
<organism evidence="4 5">
    <name type="scientific">Goodfellowiella coeruleoviolacea</name>
    <dbReference type="NCBI Taxonomy" id="334858"/>
    <lineage>
        <taxon>Bacteria</taxon>
        <taxon>Bacillati</taxon>
        <taxon>Actinomycetota</taxon>
        <taxon>Actinomycetes</taxon>
        <taxon>Pseudonocardiales</taxon>
        <taxon>Pseudonocardiaceae</taxon>
        <taxon>Goodfellowiella</taxon>
    </lineage>
</organism>
<dbReference type="Pfam" id="PF01276">
    <property type="entry name" value="OKR_DC_1"/>
    <property type="match status" value="1"/>
</dbReference>
<evidence type="ECO:0000259" key="3">
    <source>
        <dbReference type="Pfam" id="PF01276"/>
    </source>
</evidence>